<organism evidence="2 3">
    <name type="scientific">Benzoatithermus flavus</name>
    <dbReference type="NCBI Taxonomy" id="3108223"/>
    <lineage>
        <taxon>Bacteria</taxon>
        <taxon>Pseudomonadati</taxon>
        <taxon>Pseudomonadota</taxon>
        <taxon>Alphaproteobacteria</taxon>
        <taxon>Geminicoccales</taxon>
        <taxon>Geminicoccaceae</taxon>
        <taxon>Benzoatithermus</taxon>
    </lineage>
</organism>
<dbReference type="EMBL" id="JBBLZC010000020">
    <property type="protein sequence ID" value="MEK0084987.1"/>
    <property type="molecule type" value="Genomic_DNA"/>
</dbReference>
<sequence length="815" mass="86201">MHVKISLARYQPDHSARLRRALLGAVALWVAGLPGGVTAEPPRVIPVETQRIKSAIAGKDAFSIEVMVDGESYRLLLDEAAGVTTLAGGDEPEVGKRSHMVRPLRTVTSAGKLLLDVEVDGTTVRVPLGIEAADNGRKTPPAPARPRRDPVVWGIQEGLAKLGFDPGPADGLPGRQTRIAMQRFEKRSGIALADPPTAADLAIVRWFLAKSAAEEPPVPATRPEPPASSKTPAPAAEAREARAPEPSPPPVAEAAVPASAAVPATAAPAPPASSAGPEPTLDLDDYAREPYTLESRKTVEAIAEQPDAAPAALERMVGVLLVHGRLDEARALADDILRRYGPRSRLGLLREAVTALTTGALAPDAALTRVGNGLWSTIAALYRGDLDRAASLGERAAELGALPDALRRKVAFDALARFVEARRFAPAHDAMRMIESWTAEPDAMDELAYWQGRELELKGEPAAAATLYGRLTGRPDAIGIRARYRLAGIRLADADPATAARIADELQYLAANWVEPQLDPEHERLIAKALRKSGRVLDAIEQLRRWGAAPEASQAAVRAETVALLAGLADGSVPVTEPLRCAVLSMADRLAPDDPAGRTQIVAAARRLADAGLEERADAMLEAIEERGDTAEQIEVRLQRAALAIEGGDPQRALRVLRTMTAMVAPSSPERARWAMLSARALIDAGEPAAAKHLIEGERMAAGDGAAKAALFEAALATGDWAWIAEQMRKALPADPAKAARDDPGLRDNLLGLAAALNNAGRVAEAVALGRTWGPVLAETPEAALFEALTRPEPQTVEELQKTATVLLAAVRGGS</sequence>
<evidence type="ECO:0008006" key="4">
    <source>
        <dbReference type="Google" id="ProtNLM"/>
    </source>
</evidence>
<dbReference type="SUPFAM" id="SSF47090">
    <property type="entry name" value="PGBD-like"/>
    <property type="match status" value="1"/>
</dbReference>
<feature type="region of interest" description="Disordered" evidence="1">
    <location>
        <begin position="214"/>
        <end position="284"/>
    </location>
</feature>
<feature type="compositionally biased region" description="Low complexity" evidence="1">
    <location>
        <begin position="227"/>
        <end position="236"/>
    </location>
</feature>
<evidence type="ECO:0000256" key="1">
    <source>
        <dbReference type="SAM" id="MobiDB-lite"/>
    </source>
</evidence>
<gene>
    <name evidence="2" type="ORF">U1T56_17675</name>
</gene>
<reference evidence="2 3" key="1">
    <citation type="submission" date="2024-01" db="EMBL/GenBank/DDBJ databases">
        <title>Multi-omics insights into the function and evolution of sodium benzoate biodegradation pathways in Benzoatithermus flavus gen. nov., sp. nov. from hot spring.</title>
        <authorList>
            <person name="Hu C.-J."/>
            <person name="Li W.-J."/>
        </authorList>
    </citation>
    <scope>NUCLEOTIDE SEQUENCE [LARGE SCALE GENOMIC DNA]</scope>
    <source>
        <strain evidence="2 3">SYSU G07066</strain>
    </source>
</reference>
<accession>A0ABU8XUW4</accession>
<dbReference type="InterPro" id="IPR036365">
    <property type="entry name" value="PGBD-like_sf"/>
</dbReference>
<dbReference type="InterPro" id="IPR036366">
    <property type="entry name" value="PGBDSf"/>
</dbReference>
<feature type="compositionally biased region" description="Pro residues" evidence="1">
    <location>
        <begin position="216"/>
        <end position="226"/>
    </location>
</feature>
<dbReference type="RefSeq" id="WP_418160835.1">
    <property type="nucleotide sequence ID" value="NZ_JBBLZC010000020.1"/>
</dbReference>
<name>A0ABU8XUW4_9PROT</name>
<evidence type="ECO:0000313" key="3">
    <source>
        <dbReference type="Proteomes" id="UP001375743"/>
    </source>
</evidence>
<feature type="compositionally biased region" description="Low complexity" evidence="1">
    <location>
        <begin position="252"/>
        <end position="279"/>
    </location>
</feature>
<dbReference type="Proteomes" id="UP001375743">
    <property type="component" value="Unassembled WGS sequence"/>
</dbReference>
<proteinExistence type="predicted"/>
<keyword evidence="3" id="KW-1185">Reference proteome</keyword>
<evidence type="ECO:0000313" key="2">
    <source>
        <dbReference type="EMBL" id="MEK0084987.1"/>
    </source>
</evidence>
<dbReference type="Gene3D" id="1.10.101.10">
    <property type="entry name" value="PGBD-like superfamily/PGBD"/>
    <property type="match status" value="1"/>
</dbReference>
<comment type="caution">
    <text evidence="2">The sequence shown here is derived from an EMBL/GenBank/DDBJ whole genome shotgun (WGS) entry which is preliminary data.</text>
</comment>
<protein>
    <recommendedName>
        <fullName evidence="4">Peptidoglycan binding-like domain-containing protein</fullName>
    </recommendedName>
</protein>